<dbReference type="AlphaFoldDB" id="A0A0H3DYA6"/>
<accession>A0A0H3DYA6</accession>
<dbReference type="GO" id="GO:0017001">
    <property type="term" value="P:antibiotic catabolic process"/>
    <property type="evidence" value="ECO:0007669"/>
    <property type="project" value="InterPro"/>
</dbReference>
<organism evidence="10 11">
    <name type="scientific">Edwardsiella tarda (strain FL6-60)</name>
    <dbReference type="NCBI Taxonomy" id="718251"/>
    <lineage>
        <taxon>Bacteria</taxon>
        <taxon>Pseudomonadati</taxon>
        <taxon>Pseudomonadota</taxon>
        <taxon>Gammaproteobacteria</taxon>
        <taxon>Enterobacterales</taxon>
        <taxon>Hafniaceae</taxon>
        <taxon>Edwardsiella</taxon>
    </lineage>
</organism>
<keyword evidence="11" id="KW-1185">Reference proteome</keyword>
<protein>
    <recommendedName>
        <fullName evidence="3 7">Beta-lactamase</fullName>
        <ecNumber evidence="3 7">3.5.2.6</ecNumber>
    </recommendedName>
</protein>
<keyword evidence="5 7" id="KW-0378">Hydrolase</keyword>
<dbReference type="InterPro" id="IPR001466">
    <property type="entry name" value="Beta-lactam-related"/>
</dbReference>
<dbReference type="Pfam" id="PF00144">
    <property type="entry name" value="Beta-lactamase"/>
    <property type="match status" value="1"/>
</dbReference>
<comment type="catalytic activity">
    <reaction evidence="1 7">
        <text>a beta-lactam + H2O = a substituted beta-amino acid</text>
        <dbReference type="Rhea" id="RHEA:20401"/>
        <dbReference type="ChEBI" id="CHEBI:15377"/>
        <dbReference type="ChEBI" id="CHEBI:35627"/>
        <dbReference type="ChEBI" id="CHEBI:140347"/>
        <dbReference type="EC" id="3.5.2.6"/>
    </reaction>
</comment>
<dbReference type="PATRIC" id="fig|718251.5.peg.3003"/>
<dbReference type="EC" id="3.5.2.6" evidence="3 7"/>
<evidence type="ECO:0000256" key="6">
    <source>
        <dbReference type="ARBA" id="ARBA00023251"/>
    </source>
</evidence>
<proteinExistence type="inferred from homology"/>
<keyword evidence="4 8" id="KW-0732">Signal</keyword>
<dbReference type="Gene3D" id="3.40.710.10">
    <property type="entry name" value="DD-peptidase/beta-lactamase superfamily"/>
    <property type="match status" value="1"/>
</dbReference>
<reference evidence="11" key="1">
    <citation type="submission" date="2010-08" db="EMBL/GenBank/DDBJ databases">
        <title>Genome comparisons of Edwardsiella bacteria analysed using deep sequencing technology.</title>
        <authorList>
            <person name="van Soest J.J."/>
            <person name="Henkel C.V."/>
            <person name="Jansen H.J."/>
            <person name="van den Hondel C.A.M.J.J."/>
            <person name="Bloemberg G.V."/>
            <person name="Meijer A.H."/>
            <person name="Spaink H.P."/>
        </authorList>
    </citation>
    <scope>NUCLEOTIDE SEQUENCE [LARGE SCALE GENOMIC DNA]</scope>
    <source>
        <strain evidence="11">FL6-60</strain>
    </source>
</reference>
<sequence>MIRLLNVGFDDELVMMNTRLSCTLALSALLLSSGAQASTPPSAEMRVAEAVKQTIPALMQQQQIPGMAVAVIYQGTPYYFSYGVADKATRRAVTPQTLFELGSVSKTFTGVLGGYALQRGDIRLQDTVASQWPALNGPQWRAITLQQLATYTAGGLPLQVPDAVTDTAQLLDFYQRWQPRWAPGTMRSYSNASIGLFGMLAVRPSGMDFSQAMTRWVLQPLGLKHTYFRVPPAAEGEYAWGYREGKALRVSPGMLEQEAYGIKSSAQDMATWLQANLDPAAVTQATLRQALLRAQTRYYQSGEMYQGLGWEMLSWPLQAQTLIDGSDNRVALQPQPVHLIEPPTPPQPASWVHKTGSTNGFGAYIAFIPGSRLGIVMLANKNYPNPARVQAAYTILQQLQ</sequence>
<name>A0A0H3DYA6_EDWTF</name>
<evidence type="ECO:0000256" key="5">
    <source>
        <dbReference type="ARBA" id="ARBA00022801"/>
    </source>
</evidence>
<evidence type="ECO:0000256" key="2">
    <source>
        <dbReference type="ARBA" id="ARBA00007840"/>
    </source>
</evidence>
<gene>
    <name evidence="10" type="ordered locus">ETAF_2879</name>
</gene>
<dbReference type="InterPro" id="IPR050491">
    <property type="entry name" value="AmpC-like"/>
</dbReference>
<dbReference type="GO" id="GO:0046677">
    <property type="term" value="P:response to antibiotic"/>
    <property type="evidence" value="ECO:0007669"/>
    <property type="project" value="UniProtKB-UniRule"/>
</dbReference>
<dbReference type="InterPro" id="IPR012338">
    <property type="entry name" value="Beta-lactam/transpept-like"/>
</dbReference>
<dbReference type="KEGG" id="etd:ETAF_2879"/>
<evidence type="ECO:0000256" key="1">
    <source>
        <dbReference type="ARBA" id="ARBA00001526"/>
    </source>
</evidence>
<dbReference type="GO" id="GO:0008800">
    <property type="term" value="F:beta-lactamase activity"/>
    <property type="evidence" value="ECO:0007669"/>
    <property type="project" value="UniProtKB-UniRule"/>
</dbReference>
<evidence type="ECO:0000259" key="9">
    <source>
        <dbReference type="Pfam" id="PF00144"/>
    </source>
</evidence>
<dbReference type="HOGENOM" id="CLU_020027_10_0_6"/>
<dbReference type="PROSITE" id="PS00336">
    <property type="entry name" value="BETA_LACTAMASE_C"/>
    <property type="match status" value="1"/>
</dbReference>
<evidence type="ECO:0000256" key="8">
    <source>
        <dbReference type="SAM" id="SignalP"/>
    </source>
</evidence>
<keyword evidence="6 7" id="KW-0046">Antibiotic resistance</keyword>
<dbReference type="InterPro" id="IPR058136">
    <property type="entry name" value="AmpC"/>
</dbReference>
<dbReference type="GO" id="GO:0030288">
    <property type="term" value="C:outer membrane-bounded periplasmic space"/>
    <property type="evidence" value="ECO:0007669"/>
    <property type="project" value="InterPro"/>
</dbReference>
<evidence type="ECO:0000313" key="10">
    <source>
        <dbReference type="EMBL" id="ADM42981.1"/>
    </source>
</evidence>
<dbReference type="PANTHER" id="PTHR46825:SF8">
    <property type="entry name" value="BETA-LACTAMASE-RELATED"/>
    <property type="match status" value="1"/>
</dbReference>
<dbReference type="InterPro" id="IPR001586">
    <property type="entry name" value="Beta-lactam_class-C_AS"/>
</dbReference>
<dbReference type="NCBIfam" id="NF033085">
    <property type="entry name" value="bla_class_C"/>
    <property type="match status" value="1"/>
</dbReference>
<feature type="domain" description="Beta-lactamase-related" evidence="9">
    <location>
        <begin position="52"/>
        <end position="399"/>
    </location>
</feature>
<feature type="signal peptide" evidence="8">
    <location>
        <begin position="1"/>
        <end position="37"/>
    </location>
</feature>
<evidence type="ECO:0000256" key="3">
    <source>
        <dbReference type="ARBA" id="ARBA00012865"/>
    </source>
</evidence>
<dbReference type="Proteomes" id="UP000002230">
    <property type="component" value="Chromosome"/>
</dbReference>
<comment type="similarity">
    <text evidence="2 7">Belongs to the class-C beta-lactamase family.</text>
</comment>
<dbReference type="FunFam" id="3.40.710.10:FF:000012">
    <property type="entry name" value="Beta-lactamase"/>
    <property type="match status" value="1"/>
</dbReference>
<dbReference type="SUPFAM" id="SSF56601">
    <property type="entry name" value="beta-lactamase/transpeptidase-like"/>
    <property type="match status" value="1"/>
</dbReference>
<reference evidence="10 11" key="2">
    <citation type="journal article" date="2011" name="BMC Immunol.">
        <title>Comparison of static immersion and intravenous injection systems for exposure of zebrafish embryos to the natural pathogen Edwardsiella tarda.</title>
        <authorList>
            <person name="van Soest J.J."/>
            <person name="Stockhammer O.W."/>
            <person name="Ordas A."/>
            <person name="Bloemberg G.V."/>
            <person name="Spaink H.P."/>
            <person name="Meijer A.H."/>
        </authorList>
    </citation>
    <scope>NUCLEOTIDE SEQUENCE [LARGE SCALE GENOMIC DNA]</scope>
    <source>
        <strain evidence="10 11">FL6-60</strain>
    </source>
</reference>
<evidence type="ECO:0000313" key="11">
    <source>
        <dbReference type="Proteomes" id="UP000002230"/>
    </source>
</evidence>
<dbReference type="PANTHER" id="PTHR46825">
    <property type="entry name" value="D-ALANYL-D-ALANINE-CARBOXYPEPTIDASE/ENDOPEPTIDASE AMPH"/>
    <property type="match status" value="1"/>
</dbReference>
<dbReference type="EMBL" id="CP002154">
    <property type="protein sequence ID" value="ADM42981.1"/>
    <property type="molecule type" value="Genomic_DNA"/>
</dbReference>
<feature type="chain" id="PRO_5002607853" description="Beta-lactamase" evidence="8">
    <location>
        <begin position="38"/>
        <end position="400"/>
    </location>
</feature>
<evidence type="ECO:0000256" key="7">
    <source>
        <dbReference type="RuleBase" id="RU361140"/>
    </source>
</evidence>
<evidence type="ECO:0000256" key="4">
    <source>
        <dbReference type="ARBA" id="ARBA00022729"/>
    </source>
</evidence>